<dbReference type="PANTHER" id="PTHR23350:SF0">
    <property type="entry name" value="PEROXISOME BIOGENESIS FACTOR 10"/>
    <property type="match status" value="1"/>
</dbReference>
<protein>
    <recommendedName>
        <fullName evidence="5">RING-type E3 ubiquitin transferase</fullName>
        <ecNumber evidence="5">2.3.2.27</ecNumber>
    </recommendedName>
</protein>
<name>A0A913YWM2_EXADI</name>
<dbReference type="AlphaFoldDB" id="A0A913YWM2"/>
<keyword evidence="8" id="KW-0808">Transferase</keyword>
<dbReference type="GO" id="GO:0061630">
    <property type="term" value="F:ubiquitin protein ligase activity"/>
    <property type="evidence" value="ECO:0007669"/>
    <property type="project" value="UniProtKB-EC"/>
</dbReference>
<evidence type="ECO:0000256" key="4">
    <source>
        <dbReference type="ARBA" id="ARBA00008704"/>
    </source>
</evidence>
<evidence type="ECO:0000256" key="18">
    <source>
        <dbReference type="PROSITE-ProRule" id="PRU00175"/>
    </source>
</evidence>
<keyword evidence="17" id="KW-0576">Peroxisome</keyword>
<keyword evidence="21" id="KW-1185">Reference proteome</keyword>
<evidence type="ECO:0000313" key="21">
    <source>
        <dbReference type="Proteomes" id="UP000887567"/>
    </source>
</evidence>
<dbReference type="Proteomes" id="UP000887567">
    <property type="component" value="Unplaced"/>
</dbReference>
<dbReference type="KEGG" id="epa:110253969"/>
<dbReference type="EC" id="2.3.2.27" evidence="5"/>
<proteinExistence type="inferred from homology"/>
<dbReference type="CDD" id="cd16527">
    <property type="entry name" value="RING-HC_PEX10"/>
    <property type="match status" value="1"/>
</dbReference>
<evidence type="ECO:0000256" key="10">
    <source>
        <dbReference type="ARBA" id="ARBA00022723"/>
    </source>
</evidence>
<reference evidence="20" key="1">
    <citation type="submission" date="2022-11" db="UniProtKB">
        <authorList>
            <consortium name="EnsemblMetazoa"/>
        </authorList>
    </citation>
    <scope>IDENTIFICATION</scope>
</reference>
<dbReference type="GO" id="GO:0016558">
    <property type="term" value="P:protein import into peroxisome matrix"/>
    <property type="evidence" value="ECO:0007669"/>
    <property type="project" value="InterPro"/>
</dbReference>
<evidence type="ECO:0000256" key="9">
    <source>
        <dbReference type="ARBA" id="ARBA00022692"/>
    </source>
</evidence>
<dbReference type="Pfam" id="PF04757">
    <property type="entry name" value="Pex2_Pex12"/>
    <property type="match status" value="2"/>
</dbReference>
<accession>A0A913YWM2</accession>
<comment type="pathway">
    <text evidence="3">Protein modification; protein ubiquitination.</text>
</comment>
<keyword evidence="14" id="KW-0653">Protein transport</keyword>
<evidence type="ECO:0000259" key="19">
    <source>
        <dbReference type="PROSITE" id="PS50089"/>
    </source>
</evidence>
<dbReference type="GO" id="GO:0005778">
    <property type="term" value="C:peroxisomal membrane"/>
    <property type="evidence" value="ECO:0007669"/>
    <property type="project" value="UniProtKB-SubCell"/>
</dbReference>
<evidence type="ECO:0000256" key="2">
    <source>
        <dbReference type="ARBA" id="ARBA00004585"/>
    </source>
</evidence>
<evidence type="ECO:0000256" key="8">
    <source>
        <dbReference type="ARBA" id="ARBA00022679"/>
    </source>
</evidence>
<dbReference type="InterPro" id="IPR006845">
    <property type="entry name" value="Pex_N"/>
</dbReference>
<evidence type="ECO:0000256" key="11">
    <source>
        <dbReference type="ARBA" id="ARBA00022771"/>
    </source>
</evidence>
<evidence type="ECO:0000256" key="16">
    <source>
        <dbReference type="ARBA" id="ARBA00023136"/>
    </source>
</evidence>
<dbReference type="EnsemblMetazoa" id="XM_028663657.1">
    <property type="protein sequence ID" value="XP_028519458.1"/>
    <property type="gene ID" value="LOC110253969"/>
</dbReference>
<organism evidence="20 21">
    <name type="scientific">Exaiptasia diaphana</name>
    <name type="common">Tropical sea anemone</name>
    <name type="synonym">Aiptasia pulchella</name>
    <dbReference type="NCBI Taxonomy" id="2652724"/>
    <lineage>
        <taxon>Eukaryota</taxon>
        <taxon>Metazoa</taxon>
        <taxon>Cnidaria</taxon>
        <taxon>Anthozoa</taxon>
        <taxon>Hexacorallia</taxon>
        <taxon>Actiniaria</taxon>
        <taxon>Aiptasiidae</taxon>
        <taxon>Exaiptasia</taxon>
    </lineage>
</organism>
<evidence type="ECO:0000256" key="7">
    <source>
        <dbReference type="ARBA" id="ARBA00022593"/>
    </source>
</evidence>
<dbReference type="Pfam" id="PF13639">
    <property type="entry name" value="zf-RING_2"/>
    <property type="match status" value="1"/>
</dbReference>
<evidence type="ECO:0000256" key="13">
    <source>
        <dbReference type="ARBA" id="ARBA00022833"/>
    </source>
</evidence>
<keyword evidence="11 18" id="KW-0863">Zinc-finger</keyword>
<evidence type="ECO:0000256" key="12">
    <source>
        <dbReference type="ARBA" id="ARBA00022786"/>
    </source>
</evidence>
<dbReference type="InterPro" id="IPR013083">
    <property type="entry name" value="Znf_RING/FYVE/PHD"/>
</dbReference>
<keyword evidence="12" id="KW-0833">Ubl conjugation pathway</keyword>
<keyword evidence="7" id="KW-0962">Peroxisome biogenesis</keyword>
<evidence type="ECO:0000256" key="3">
    <source>
        <dbReference type="ARBA" id="ARBA00004906"/>
    </source>
</evidence>
<dbReference type="SUPFAM" id="SSF57850">
    <property type="entry name" value="RING/U-box"/>
    <property type="match status" value="1"/>
</dbReference>
<evidence type="ECO:0000256" key="14">
    <source>
        <dbReference type="ARBA" id="ARBA00022927"/>
    </source>
</evidence>
<dbReference type="InterPro" id="IPR001841">
    <property type="entry name" value="Znf_RING"/>
</dbReference>
<evidence type="ECO:0000256" key="6">
    <source>
        <dbReference type="ARBA" id="ARBA00022448"/>
    </source>
</evidence>
<evidence type="ECO:0000256" key="15">
    <source>
        <dbReference type="ARBA" id="ARBA00022989"/>
    </source>
</evidence>
<keyword evidence="16" id="KW-0472">Membrane</keyword>
<comment type="subcellular location">
    <subcellularLocation>
        <location evidence="2">Peroxisome membrane</location>
        <topology evidence="2">Multi-pass membrane protein</topology>
    </subcellularLocation>
</comment>
<dbReference type="RefSeq" id="XP_028519458.1">
    <property type="nucleotide sequence ID" value="XM_028663657.1"/>
</dbReference>
<dbReference type="PROSITE" id="PS50089">
    <property type="entry name" value="ZF_RING_2"/>
    <property type="match status" value="1"/>
</dbReference>
<dbReference type="PANTHER" id="PTHR23350">
    <property type="entry name" value="PEROXISOME ASSEMBLY PROTEIN 10"/>
    <property type="match status" value="1"/>
</dbReference>
<dbReference type="OrthoDB" id="6270329at2759"/>
<keyword evidence="6" id="KW-0813">Transport</keyword>
<keyword evidence="15" id="KW-1133">Transmembrane helix</keyword>
<keyword evidence="13" id="KW-0862">Zinc</keyword>
<keyword evidence="10" id="KW-0479">Metal-binding</keyword>
<dbReference type="GO" id="GO:0008270">
    <property type="term" value="F:zinc ion binding"/>
    <property type="evidence" value="ECO:0007669"/>
    <property type="project" value="UniProtKB-KW"/>
</dbReference>
<dbReference type="GeneID" id="110253969"/>
<evidence type="ECO:0000256" key="17">
    <source>
        <dbReference type="ARBA" id="ARBA00023140"/>
    </source>
</evidence>
<comment type="catalytic activity">
    <reaction evidence="1">
        <text>S-ubiquitinyl-[E2 ubiquitin-conjugating enzyme]-L-cysteine + [acceptor protein]-L-lysine = [E2 ubiquitin-conjugating enzyme]-L-cysteine + N(6)-ubiquitinyl-[acceptor protein]-L-lysine.</text>
        <dbReference type="EC" id="2.3.2.27"/>
    </reaction>
</comment>
<dbReference type="OMA" id="YCDVVQL"/>
<sequence length="343" mass="39286">MFKKAGQPELVRSNQKDVFYVTYLREISGQIFRDLAGVYSWIKWKDELELLAEICYFGLTTISGFQTLGEEYCNIVQVDQTKRAIPSTLSRCTMIFLQAVLPYLSRKIISKITIAIQTPQPWPLGLTEETSRCTMIFLQAVLPYLSRKIISKITIAIQTPQPWPLGLTERSRSILVEILPVLQQSVIFFHRAHLTVFYLNGLFYHISKRMTSINYVLVRSGLKDISSRPTYKLLGYISALQLILTLLFTAYKKSKSSTLSSSFNSYAVNNDKDEESDVSCASKQMKCSLCLEPLRHATATPCGHLFDWYCITEWCSTKQECPLCRDPVQLSRLVCLHHFESTR</sequence>
<feature type="domain" description="RING-type" evidence="19">
    <location>
        <begin position="287"/>
        <end position="325"/>
    </location>
</feature>
<dbReference type="InterPro" id="IPR025654">
    <property type="entry name" value="PEX2/10"/>
</dbReference>
<evidence type="ECO:0000256" key="5">
    <source>
        <dbReference type="ARBA" id="ARBA00012483"/>
    </source>
</evidence>
<evidence type="ECO:0000313" key="20">
    <source>
        <dbReference type="EnsemblMetazoa" id="XP_028519458.1"/>
    </source>
</evidence>
<dbReference type="Gene3D" id="3.30.40.10">
    <property type="entry name" value="Zinc/RING finger domain, C3HC4 (zinc finger)"/>
    <property type="match status" value="1"/>
</dbReference>
<evidence type="ECO:0000256" key="1">
    <source>
        <dbReference type="ARBA" id="ARBA00000900"/>
    </source>
</evidence>
<keyword evidence="9" id="KW-0812">Transmembrane</keyword>
<comment type="similarity">
    <text evidence="4">Belongs to the pex2/pex10/pex12 family.</text>
</comment>
<dbReference type="SMART" id="SM00184">
    <property type="entry name" value="RING"/>
    <property type="match status" value="1"/>
</dbReference>